<accession>A0A5B1CBU6</accession>
<name>A0A5B1CBU6_9BACT</name>
<comment type="caution">
    <text evidence="1">The sequence shown here is derived from an EMBL/GenBank/DDBJ whole genome shotgun (WGS) entry which is preliminary data.</text>
</comment>
<evidence type="ECO:0000313" key="1">
    <source>
        <dbReference type="EMBL" id="KAA1258036.1"/>
    </source>
</evidence>
<proteinExistence type="predicted"/>
<evidence type="ECO:0000313" key="2">
    <source>
        <dbReference type="Proteomes" id="UP000322699"/>
    </source>
</evidence>
<dbReference type="Proteomes" id="UP000322699">
    <property type="component" value="Unassembled WGS sequence"/>
</dbReference>
<protein>
    <recommendedName>
        <fullName evidence="3">DUF2281 domain-containing protein</fullName>
    </recommendedName>
</protein>
<reference evidence="1 2" key="1">
    <citation type="submission" date="2019-08" db="EMBL/GenBank/DDBJ databases">
        <title>Deep-cultivation of Planctomycetes and their phenomic and genomic characterization uncovers novel biology.</title>
        <authorList>
            <person name="Wiegand S."/>
            <person name="Jogler M."/>
            <person name="Boedeker C."/>
            <person name="Pinto D."/>
            <person name="Vollmers J."/>
            <person name="Rivas-Marin E."/>
            <person name="Kohn T."/>
            <person name="Peeters S.H."/>
            <person name="Heuer A."/>
            <person name="Rast P."/>
            <person name="Oberbeckmann S."/>
            <person name="Bunk B."/>
            <person name="Jeske O."/>
            <person name="Meyerdierks A."/>
            <person name="Storesund J.E."/>
            <person name="Kallscheuer N."/>
            <person name="Luecker S."/>
            <person name="Lage O.M."/>
            <person name="Pohl T."/>
            <person name="Merkel B.J."/>
            <person name="Hornburger P."/>
            <person name="Mueller R.-W."/>
            <person name="Bruemmer F."/>
            <person name="Labrenz M."/>
            <person name="Spormann A.M."/>
            <person name="Op Den Camp H."/>
            <person name="Overmann J."/>
            <person name="Amann R."/>
            <person name="Jetten M.S.M."/>
            <person name="Mascher T."/>
            <person name="Medema M.H."/>
            <person name="Devos D.P."/>
            <person name="Kaster A.-K."/>
            <person name="Ovreas L."/>
            <person name="Rohde M."/>
            <person name="Galperin M.Y."/>
            <person name="Jogler C."/>
        </authorList>
    </citation>
    <scope>NUCLEOTIDE SEQUENCE [LARGE SCALE GENOMIC DNA]</scope>
    <source>
        <strain evidence="1 2">LF1</strain>
    </source>
</reference>
<gene>
    <name evidence="1" type="ORF">LF1_05510</name>
</gene>
<keyword evidence="2" id="KW-1185">Reference proteome</keyword>
<evidence type="ECO:0008006" key="3">
    <source>
        <dbReference type="Google" id="ProtNLM"/>
    </source>
</evidence>
<dbReference type="EMBL" id="VRLW01000001">
    <property type="protein sequence ID" value="KAA1258036.1"/>
    <property type="molecule type" value="Genomic_DNA"/>
</dbReference>
<dbReference type="AlphaFoldDB" id="A0A5B1CBU6"/>
<sequence>MPSKNEVMENLDQIEAAAASLSADQQRELLVWLAQRVDKQRPAGKPYSVLDIPPADVGQVLSFDESNSDLLDEMLE</sequence>
<organism evidence="1 2">
    <name type="scientific">Rubripirellula obstinata</name>
    <dbReference type="NCBI Taxonomy" id="406547"/>
    <lineage>
        <taxon>Bacteria</taxon>
        <taxon>Pseudomonadati</taxon>
        <taxon>Planctomycetota</taxon>
        <taxon>Planctomycetia</taxon>
        <taxon>Pirellulales</taxon>
        <taxon>Pirellulaceae</taxon>
        <taxon>Rubripirellula</taxon>
    </lineage>
</organism>